<reference evidence="2 3" key="1">
    <citation type="journal article" date="2012" name="J. Bacteriol.">
        <title>Genome of Bacillus macauensis ZFHKF-1, a Long-Chain-Forming Bacterium.</title>
        <authorList>
            <person name="Cai L."/>
            <person name="Zhang T."/>
        </authorList>
    </citation>
    <scope>NUCLEOTIDE SEQUENCE [LARGE SCALE GENOMIC DNA]</scope>
    <source>
        <strain evidence="2 3">ZFHKF-1</strain>
    </source>
</reference>
<evidence type="ECO:0000256" key="1">
    <source>
        <dbReference type="SAM" id="SignalP"/>
    </source>
</evidence>
<keyword evidence="3" id="KW-1185">Reference proteome</keyword>
<comment type="caution">
    <text evidence="2">The sequence shown here is derived from an EMBL/GenBank/DDBJ whole genome shotgun (WGS) entry which is preliminary data.</text>
</comment>
<feature type="chain" id="PRO_5003713649" description="SbsC C-terminal domain-containing protein" evidence="1">
    <location>
        <begin position="24"/>
        <end position="289"/>
    </location>
</feature>
<name>I8IXR2_9BACL</name>
<dbReference type="OrthoDB" id="663332at2"/>
<gene>
    <name evidence="2" type="ORF">A374_15858</name>
</gene>
<dbReference type="STRING" id="1196324.A374_15858"/>
<accession>I8IXR2</accession>
<dbReference type="Proteomes" id="UP000004080">
    <property type="component" value="Unassembled WGS sequence"/>
</dbReference>
<dbReference type="PATRIC" id="fig|1196324.3.peg.3244"/>
<proteinExistence type="predicted"/>
<feature type="signal peptide" evidence="1">
    <location>
        <begin position="1"/>
        <end position="23"/>
    </location>
</feature>
<evidence type="ECO:0000313" key="3">
    <source>
        <dbReference type="Proteomes" id="UP000004080"/>
    </source>
</evidence>
<dbReference type="AlphaFoldDB" id="I8IXR2"/>
<organism evidence="2 3">
    <name type="scientific">Fictibacillus macauensis ZFHKF-1</name>
    <dbReference type="NCBI Taxonomy" id="1196324"/>
    <lineage>
        <taxon>Bacteria</taxon>
        <taxon>Bacillati</taxon>
        <taxon>Bacillota</taxon>
        <taxon>Bacilli</taxon>
        <taxon>Bacillales</taxon>
        <taxon>Fictibacillaceae</taxon>
        <taxon>Fictibacillus</taxon>
    </lineage>
</organism>
<sequence length="289" mass="31965">MKKAIALSVALTTSLTLLPTAHAASPHVQAVVTSQGKELTNQIKASENYLKQYKKDETANAYTKFRTKRFVSVIESAKAILVKDPSNKKSTFGNVLAELQTRTLHFMSEMDASHTLTAKIKEMKAAIAKKKFSSKQTKQINALIKKGESMLASADTIYFDLNDLTAKLNEFTTPRKELITAATKKASLKKQTLTSITTHYTYMSVDYGTSFKGLALPTTVDLVLDNKKEVPATVVWNKKDYNAKELGFQIITGEVTLPASLKDKVTIPKVFKLKNGKLRAVFQVQVRVG</sequence>
<keyword evidence="1" id="KW-0732">Signal</keyword>
<protein>
    <recommendedName>
        <fullName evidence="4">SbsC C-terminal domain-containing protein</fullName>
    </recommendedName>
</protein>
<dbReference type="EMBL" id="AKKV01000036">
    <property type="protein sequence ID" value="EIT84276.1"/>
    <property type="molecule type" value="Genomic_DNA"/>
</dbReference>
<evidence type="ECO:0000313" key="2">
    <source>
        <dbReference type="EMBL" id="EIT84276.1"/>
    </source>
</evidence>
<evidence type="ECO:0008006" key="4">
    <source>
        <dbReference type="Google" id="ProtNLM"/>
    </source>
</evidence>
<dbReference type="RefSeq" id="WP_007203244.1">
    <property type="nucleotide sequence ID" value="NZ_AKKV01000036.1"/>
</dbReference>